<feature type="compositionally biased region" description="Basic and acidic residues" evidence="1">
    <location>
        <begin position="354"/>
        <end position="376"/>
    </location>
</feature>
<feature type="compositionally biased region" description="Basic and acidic residues" evidence="1">
    <location>
        <begin position="116"/>
        <end position="127"/>
    </location>
</feature>
<evidence type="ECO:0000313" key="2">
    <source>
        <dbReference type="EMBL" id="CAB4011348.1"/>
    </source>
</evidence>
<sequence>MSNLELDRYIVFIANIPDEVTMNCFLFQIKEGQLPVKYGEFKVLHGNSPLRLNEKVLQNVHSGAESFNQITRFEKKMKYIRNKDATENLDISNKNENETSSYTVGNRVQHVTSVSVEREKTKNRYTQEHTTGITKKLDKDNHTPTPDRPSPRHPGFTGYGSQDIKQKINTTASNGCTIQTNQRDPEQNNQSNRGRVTEQSTSATRNGLKLSSTPHSSWQPQDNKTTTPTTSDRGEKNENFQTILKNTQKQQEHQGTTPKTNKQASERNSNFPTASQGMQKQWTDKEKTPTTSDRDAKYYNYPTTPEDRKGQREHQCSRSYEYQTTPKDKQKQRHLKETTPKSSESGKLASTSQKQREQHIDGVGKKDRYPNTRRTTEGAQHLQSPSVKYKGSDGRAMNVIVNQPLGFGGSGSLKRKSGDYDNVKGHIELPQRKSSRLNSDYIPPSHDTPEVIHERSSIPSGTFKPPEVRHKIKQTGEISDIETTRSSWTRWYNSVCCRMSKLTRNEPEVEEIGLNKVEDNDGTKVYV</sequence>
<feature type="compositionally biased region" description="Polar residues" evidence="1">
    <location>
        <begin position="377"/>
        <end position="386"/>
    </location>
</feature>
<name>A0A6S7JIV1_PARCT</name>
<accession>A0A6S7JIV1</accession>
<gene>
    <name evidence="2" type="ORF">PACLA_8A062710</name>
</gene>
<comment type="caution">
    <text evidence="2">The sequence shown here is derived from an EMBL/GenBank/DDBJ whole genome shotgun (WGS) entry which is preliminary data.</text>
</comment>
<feature type="region of interest" description="Disordered" evidence="1">
    <location>
        <begin position="436"/>
        <end position="466"/>
    </location>
</feature>
<evidence type="ECO:0000256" key="1">
    <source>
        <dbReference type="SAM" id="MobiDB-lite"/>
    </source>
</evidence>
<dbReference type="Proteomes" id="UP001152795">
    <property type="component" value="Unassembled WGS sequence"/>
</dbReference>
<organism evidence="2 3">
    <name type="scientific">Paramuricea clavata</name>
    <name type="common">Red gorgonian</name>
    <name type="synonym">Violescent sea-whip</name>
    <dbReference type="NCBI Taxonomy" id="317549"/>
    <lineage>
        <taxon>Eukaryota</taxon>
        <taxon>Metazoa</taxon>
        <taxon>Cnidaria</taxon>
        <taxon>Anthozoa</taxon>
        <taxon>Octocorallia</taxon>
        <taxon>Malacalcyonacea</taxon>
        <taxon>Plexauridae</taxon>
        <taxon>Paramuricea</taxon>
    </lineage>
</organism>
<dbReference type="EMBL" id="CACRXK020007118">
    <property type="protein sequence ID" value="CAB4011348.1"/>
    <property type="molecule type" value="Genomic_DNA"/>
</dbReference>
<feature type="compositionally biased region" description="Polar residues" evidence="1">
    <location>
        <begin position="340"/>
        <end position="353"/>
    </location>
</feature>
<feature type="compositionally biased region" description="Basic and acidic residues" evidence="1">
    <location>
        <begin position="282"/>
        <end position="297"/>
    </location>
</feature>
<keyword evidence="3" id="KW-1185">Reference proteome</keyword>
<proteinExistence type="predicted"/>
<reference evidence="2" key="1">
    <citation type="submission" date="2020-04" db="EMBL/GenBank/DDBJ databases">
        <authorList>
            <person name="Alioto T."/>
            <person name="Alioto T."/>
            <person name="Gomez Garrido J."/>
        </authorList>
    </citation>
    <scope>NUCLEOTIDE SEQUENCE</scope>
    <source>
        <strain evidence="2">A484AB</strain>
    </source>
</reference>
<feature type="region of interest" description="Disordered" evidence="1">
    <location>
        <begin position="247"/>
        <end position="391"/>
    </location>
</feature>
<evidence type="ECO:0000313" key="3">
    <source>
        <dbReference type="Proteomes" id="UP001152795"/>
    </source>
</evidence>
<feature type="compositionally biased region" description="Polar residues" evidence="1">
    <location>
        <begin position="90"/>
        <end position="115"/>
    </location>
</feature>
<dbReference type="AlphaFoldDB" id="A0A6S7JIV1"/>
<feature type="compositionally biased region" description="Polar residues" evidence="1">
    <location>
        <begin position="247"/>
        <end position="281"/>
    </location>
</feature>
<feature type="compositionally biased region" description="Polar residues" evidence="1">
    <location>
        <begin position="175"/>
        <end position="231"/>
    </location>
</feature>
<feature type="compositionally biased region" description="Basic and acidic residues" evidence="1">
    <location>
        <begin position="447"/>
        <end position="456"/>
    </location>
</feature>
<feature type="region of interest" description="Disordered" evidence="1">
    <location>
        <begin position="175"/>
        <end position="235"/>
    </location>
</feature>
<feature type="region of interest" description="Disordered" evidence="1">
    <location>
        <begin position="90"/>
        <end position="162"/>
    </location>
</feature>
<protein>
    <submittedName>
        <fullName evidence="2">Uncharacterized protein</fullName>
    </submittedName>
</protein>
<feature type="compositionally biased region" description="Basic and acidic residues" evidence="1">
    <location>
        <begin position="305"/>
        <end position="316"/>
    </location>
</feature>